<organism evidence="3 4">
    <name type="scientific">Ascodesmis nigricans</name>
    <dbReference type="NCBI Taxonomy" id="341454"/>
    <lineage>
        <taxon>Eukaryota</taxon>
        <taxon>Fungi</taxon>
        <taxon>Dikarya</taxon>
        <taxon>Ascomycota</taxon>
        <taxon>Pezizomycotina</taxon>
        <taxon>Pezizomycetes</taxon>
        <taxon>Pezizales</taxon>
        <taxon>Ascodesmidaceae</taxon>
        <taxon>Ascodesmis</taxon>
    </lineage>
</organism>
<feature type="compositionally biased region" description="Low complexity" evidence="1">
    <location>
        <begin position="360"/>
        <end position="369"/>
    </location>
</feature>
<feature type="compositionally biased region" description="Pro residues" evidence="1">
    <location>
        <begin position="220"/>
        <end position="230"/>
    </location>
</feature>
<feature type="compositionally biased region" description="Basic and acidic residues" evidence="1">
    <location>
        <begin position="308"/>
        <end position="333"/>
    </location>
</feature>
<name>A0A4S2N095_9PEZI</name>
<accession>A0A4S2N095</accession>
<sequence>MATYPDSEPSTLTKVASPPRMVGHAGNMASITEYDDEFPQLETEGLYAAKTSGAGDCLFNSLSDQEPSVLLTTVCQHQLYGHENAHFEIRSRVVNHLRENPENFMSFIEVRPPRPRRGAKALSEAERARHTTGEIEKAYNERLARMAKSGTYGDNLEIQAFVNEYNTCVRVFQRDFSYFIRPTGNRTQGEFDPEDRPVIYIAHHTWEHYSSVRNRNGPHSGPPNVSPRPATPRTVEAAEERLATSTPFQPWMENAVSTALPYSESSDVIKATLRHFNYDVNETTVHLIEKWEHENGVDSDPQESDSSPQKEERVEKTPEVTDPQNEERVEKTPEVTAPLDVAEILVTKSPSPAPTPAPPIATAASLPTPSSIRIELQTIKLGVELIDEPRAKRRKSPDGIPIPVAHTSDNDTSASKSTRESRARRTTRKTTRPKTAPASSSPPTRRSARIKAKFDSQGPFTTSIYAETSSSDEESDHESSGSSSEDTSFVIEPPRSRKQRRQDAKAAASNKRKSMTAQPASSDGHSSNNGGRGMHTVTSGIRELYV</sequence>
<proteinExistence type="predicted"/>
<dbReference type="PANTHER" id="PTHR12419:SF7">
    <property type="entry name" value="OTU DOMAIN-CONTAINING PROTEIN 3"/>
    <property type="match status" value="1"/>
</dbReference>
<feature type="compositionally biased region" description="Low complexity" evidence="1">
    <location>
        <begin position="433"/>
        <end position="445"/>
    </location>
</feature>
<dbReference type="OrthoDB" id="409956at2759"/>
<reference evidence="3 4" key="1">
    <citation type="submission" date="2019-04" db="EMBL/GenBank/DDBJ databases">
        <title>Comparative genomics and transcriptomics to analyze fruiting body development in filamentous ascomycetes.</title>
        <authorList>
            <consortium name="DOE Joint Genome Institute"/>
            <person name="Lutkenhaus R."/>
            <person name="Traeger S."/>
            <person name="Breuer J."/>
            <person name="Kuo A."/>
            <person name="Lipzen A."/>
            <person name="Pangilinan J."/>
            <person name="Dilworth D."/>
            <person name="Sandor L."/>
            <person name="Poggeler S."/>
            <person name="Barry K."/>
            <person name="Grigoriev I.V."/>
            <person name="Nowrousian M."/>
        </authorList>
    </citation>
    <scope>NUCLEOTIDE SEQUENCE [LARGE SCALE GENOMIC DNA]</scope>
    <source>
        <strain evidence="3 4">CBS 389.68</strain>
    </source>
</reference>
<dbReference type="InterPro" id="IPR038765">
    <property type="entry name" value="Papain-like_cys_pep_sf"/>
</dbReference>
<keyword evidence="4" id="KW-1185">Reference proteome</keyword>
<evidence type="ECO:0000313" key="4">
    <source>
        <dbReference type="Proteomes" id="UP000298138"/>
    </source>
</evidence>
<dbReference type="STRING" id="341454.A0A4S2N095"/>
<dbReference type="Gene3D" id="3.90.70.80">
    <property type="match status" value="1"/>
</dbReference>
<dbReference type="InterPro" id="IPR003323">
    <property type="entry name" value="OTU_dom"/>
</dbReference>
<feature type="compositionally biased region" description="Polar residues" evidence="1">
    <location>
        <begin position="515"/>
        <end position="529"/>
    </location>
</feature>
<dbReference type="InParanoid" id="A0A4S2N095"/>
<evidence type="ECO:0000313" key="3">
    <source>
        <dbReference type="EMBL" id="TGZ82363.1"/>
    </source>
</evidence>
<evidence type="ECO:0000259" key="2">
    <source>
        <dbReference type="PROSITE" id="PS50802"/>
    </source>
</evidence>
<feature type="domain" description="OTU" evidence="2">
    <location>
        <begin position="46"/>
        <end position="215"/>
    </location>
</feature>
<dbReference type="CDD" id="cd22756">
    <property type="entry name" value="OTU_OTUD3-like"/>
    <property type="match status" value="1"/>
</dbReference>
<feature type="region of interest" description="Disordered" evidence="1">
    <location>
        <begin position="383"/>
        <end position="546"/>
    </location>
</feature>
<feature type="region of interest" description="Disordered" evidence="1">
    <location>
        <begin position="293"/>
        <end position="369"/>
    </location>
</feature>
<dbReference type="InterPro" id="IPR050704">
    <property type="entry name" value="Peptidase_C85-like"/>
</dbReference>
<evidence type="ECO:0000256" key="1">
    <source>
        <dbReference type="SAM" id="MobiDB-lite"/>
    </source>
</evidence>
<dbReference type="Proteomes" id="UP000298138">
    <property type="component" value="Unassembled WGS sequence"/>
</dbReference>
<dbReference type="EMBL" id="ML220115">
    <property type="protein sequence ID" value="TGZ82363.1"/>
    <property type="molecule type" value="Genomic_DNA"/>
</dbReference>
<dbReference type="GO" id="GO:0004843">
    <property type="term" value="F:cysteine-type deubiquitinase activity"/>
    <property type="evidence" value="ECO:0007669"/>
    <property type="project" value="TreeGrafter"/>
</dbReference>
<dbReference type="SUPFAM" id="SSF54001">
    <property type="entry name" value="Cysteine proteinases"/>
    <property type="match status" value="1"/>
</dbReference>
<dbReference type="AlphaFoldDB" id="A0A4S2N095"/>
<feature type="region of interest" description="Disordered" evidence="1">
    <location>
        <begin position="211"/>
        <end position="241"/>
    </location>
</feature>
<gene>
    <name evidence="3" type="ORF">EX30DRAFT_347709</name>
</gene>
<dbReference type="PROSITE" id="PS50802">
    <property type="entry name" value="OTU"/>
    <property type="match status" value="1"/>
</dbReference>
<protein>
    <recommendedName>
        <fullName evidence="2">OTU domain-containing protein</fullName>
    </recommendedName>
</protein>
<dbReference type="GO" id="GO:0016579">
    <property type="term" value="P:protein deubiquitination"/>
    <property type="evidence" value="ECO:0007669"/>
    <property type="project" value="TreeGrafter"/>
</dbReference>
<dbReference type="PANTHER" id="PTHR12419">
    <property type="entry name" value="OTU DOMAIN CONTAINING PROTEIN"/>
    <property type="match status" value="1"/>
</dbReference>